<dbReference type="Gene3D" id="3.30.365.10">
    <property type="entry name" value="Aldehyde oxidase/xanthine dehydrogenase, molybdopterin binding domain"/>
    <property type="match status" value="4"/>
</dbReference>
<evidence type="ECO:0000259" key="4">
    <source>
        <dbReference type="SMART" id="SM01008"/>
    </source>
</evidence>
<dbReference type="SMART" id="SM01008">
    <property type="entry name" value="Ald_Xan_dh_C"/>
    <property type="match status" value="1"/>
</dbReference>
<dbReference type="PANTHER" id="PTHR11908">
    <property type="entry name" value="XANTHINE DEHYDROGENASE"/>
    <property type="match status" value="1"/>
</dbReference>
<dbReference type="EMBL" id="FOFG01000001">
    <property type="protein sequence ID" value="SEP71167.1"/>
    <property type="molecule type" value="Genomic_DNA"/>
</dbReference>
<dbReference type="SUPFAM" id="SSF56003">
    <property type="entry name" value="Molybdenum cofactor-binding domain"/>
    <property type="match status" value="1"/>
</dbReference>
<dbReference type="InterPro" id="IPR037165">
    <property type="entry name" value="AldOxase/xan_DH_Mopterin-bd_sf"/>
</dbReference>
<feature type="region of interest" description="Disordered" evidence="3">
    <location>
        <begin position="135"/>
        <end position="160"/>
    </location>
</feature>
<evidence type="ECO:0000256" key="1">
    <source>
        <dbReference type="ARBA" id="ARBA00022505"/>
    </source>
</evidence>
<keyword evidence="2" id="KW-0560">Oxidoreductase</keyword>
<dbReference type="Pfam" id="PF01315">
    <property type="entry name" value="Ald_Xan_dh_C"/>
    <property type="match status" value="1"/>
</dbReference>
<organism evidence="5 6">
    <name type="scientific">Faunimonas pinastri</name>
    <dbReference type="NCBI Taxonomy" id="1855383"/>
    <lineage>
        <taxon>Bacteria</taxon>
        <taxon>Pseudomonadati</taxon>
        <taxon>Pseudomonadota</taxon>
        <taxon>Alphaproteobacteria</taxon>
        <taxon>Hyphomicrobiales</taxon>
        <taxon>Afifellaceae</taxon>
        <taxon>Faunimonas</taxon>
    </lineage>
</organism>
<dbReference type="GO" id="GO:0005506">
    <property type="term" value="F:iron ion binding"/>
    <property type="evidence" value="ECO:0007669"/>
    <property type="project" value="InterPro"/>
</dbReference>
<dbReference type="InterPro" id="IPR046867">
    <property type="entry name" value="AldOxase/xan_DH_MoCoBD2"/>
</dbReference>
<evidence type="ECO:0000313" key="5">
    <source>
        <dbReference type="EMBL" id="SEP71167.1"/>
    </source>
</evidence>
<dbReference type="STRING" id="1855383.SAMN05216548_101315"/>
<protein>
    <submittedName>
        <fullName evidence="5">Xanthine dehydrogenase YagR molybdenum-binding subunit</fullName>
    </submittedName>
</protein>
<dbReference type="InterPro" id="IPR000674">
    <property type="entry name" value="Ald_Oxase/Xan_DH_a/b"/>
</dbReference>
<dbReference type="AlphaFoldDB" id="A0A1H9A3Y4"/>
<gene>
    <name evidence="5" type="ORF">SAMN05216548_101315</name>
</gene>
<accession>A0A1H9A3Y4</accession>
<dbReference type="InterPro" id="IPR036856">
    <property type="entry name" value="Ald_Oxase/Xan_DH_a/b_sf"/>
</dbReference>
<evidence type="ECO:0000256" key="2">
    <source>
        <dbReference type="ARBA" id="ARBA00023002"/>
    </source>
</evidence>
<dbReference type="RefSeq" id="WP_092494825.1">
    <property type="nucleotide sequence ID" value="NZ_FOFG01000001.1"/>
</dbReference>
<dbReference type="Pfam" id="PF02738">
    <property type="entry name" value="MoCoBD_1"/>
    <property type="match status" value="1"/>
</dbReference>
<dbReference type="Gene3D" id="3.90.1170.50">
    <property type="entry name" value="Aldehyde oxidase/xanthine dehydrogenase, a/b hammerhead"/>
    <property type="match status" value="1"/>
</dbReference>
<dbReference type="Pfam" id="PF20256">
    <property type="entry name" value="MoCoBD_2"/>
    <property type="match status" value="1"/>
</dbReference>
<feature type="compositionally biased region" description="Polar residues" evidence="3">
    <location>
        <begin position="136"/>
        <end position="148"/>
    </location>
</feature>
<dbReference type="PANTHER" id="PTHR11908:SF132">
    <property type="entry name" value="ALDEHYDE OXIDASE 1-RELATED"/>
    <property type="match status" value="1"/>
</dbReference>
<proteinExistence type="predicted"/>
<evidence type="ECO:0000256" key="3">
    <source>
        <dbReference type="SAM" id="MobiDB-lite"/>
    </source>
</evidence>
<reference evidence="5 6" key="1">
    <citation type="submission" date="2016-10" db="EMBL/GenBank/DDBJ databases">
        <authorList>
            <person name="de Groot N.N."/>
        </authorList>
    </citation>
    <scope>NUCLEOTIDE SEQUENCE [LARGE SCALE GENOMIC DNA]</scope>
    <source>
        <strain evidence="5 6">A52C2</strain>
    </source>
</reference>
<dbReference type="InterPro" id="IPR008274">
    <property type="entry name" value="AldOxase/xan_DH_MoCoBD1"/>
</dbReference>
<keyword evidence="1" id="KW-0500">Molybdenum</keyword>
<dbReference type="OrthoDB" id="8428274at2"/>
<dbReference type="GO" id="GO:0016491">
    <property type="term" value="F:oxidoreductase activity"/>
    <property type="evidence" value="ECO:0007669"/>
    <property type="project" value="UniProtKB-KW"/>
</dbReference>
<evidence type="ECO:0000313" key="6">
    <source>
        <dbReference type="Proteomes" id="UP000199647"/>
    </source>
</evidence>
<feature type="domain" description="Aldehyde oxidase/xanthine dehydrogenase a/b hammerhead" evidence="4">
    <location>
        <begin position="26"/>
        <end position="135"/>
    </location>
</feature>
<sequence length="760" mass="81630">MNVAVPPPKENMGQPVARLEARSKVTGEARYSADFPLNNLAHGVLVTSAIAAGSIKSLDLEAARAVPGVIEIFTQENVKGLKDPKFGQGNSSSVQPFNGPKIWHDEQMLALVVANTHEAAEDAAYRLRASYDETKPSATFDSPGSQTLDAVGNTESHKEDPKLGDVEAALATAPVKIDVKYSTPTQHHNPIELFSTTASWQDDKLTIYEPSQFVYGYKNGVAEQLGVDPANVRVVSPLIGGAFGSKGPMTPRTAVVAYAARALNRPIRCVVSRMQGFTTATYRAETRHHIRMGATPDGRIVAYSHEGWEVTSRPDNYVVGGTETTSLVYAYGAVGTRVQIVKADRNTPGYMRSPPETPYMYALESAMDEMAAALKMDPVEFRRVNDTQKEPIKGRPYTSRSLMTCYDQAAEAFGWKKRNPAVGSMRDGDWLIGMGCSTAIYPTNIGPAAVRVRLSPKGEVRIETAAHEIGTGIRTVAGQMAAEPLGLDMKMVTVETGDTDFPPAPVAGGSNSTASVCSAVLVASNRIRDRLFRAAVTSNDGPLAGRNPGDLGMKGGMIVAADGASVKLADLFGQMGSGVIEEYVEHTPEGMPPESMAKLYSGQSSFKRGSQGDKIRFAFGAEFVEVRIHSRTREIRIPRIVGAFAGGRIMNPRTARSQLMGGMIWGIGAGLLEATEIDPRAARYVNRDLAEYMVAVNADVNQLEVILVPEEDHEVNEAGVKGVGELGNVGTPAAIQAAVFHATGKRIRDLPIRLDDLLNV</sequence>
<keyword evidence="6" id="KW-1185">Reference proteome</keyword>
<name>A0A1H9A3Y4_9HYPH</name>
<dbReference type="SUPFAM" id="SSF54665">
    <property type="entry name" value="CO dehydrogenase molybdoprotein N-domain-like"/>
    <property type="match status" value="1"/>
</dbReference>
<dbReference type="Proteomes" id="UP000199647">
    <property type="component" value="Unassembled WGS sequence"/>
</dbReference>
<dbReference type="InterPro" id="IPR016208">
    <property type="entry name" value="Ald_Oxase/xanthine_DH-like"/>
</dbReference>